<proteinExistence type="predicted"/>
<organism evidence="1 2">
    <name type="scientific">Actinomyces johnsonii F0510</name>
    <dbReference type="NCBI Taxonomy" id="1227262"/>
    <lineage>
        <taxon>Bacteria</taxon>
        <taxon>Bacillati</taxon>
        <taxon>Actinomycetota</taxon>
        <taxon>Actinomycetes</taxon>
        <taxon>Actinomycetales</taxon>
        <taxon>Actinomycetaceae</taxon>
        <taxon>Actinomyces</taxon>
    </lineage>
</organism>
<dbReference type="Proteomes" id="UP000016498">
    <property type="component" value="Unassembled WGS sequence"/>
</dbReference>
<dbReference type="AlphaFoldDB" id="U1RGA0"/>
<sequence length="61" mass="6743">MIVLTLALRAPTLFFMEPVESMAKTMSMSPFTPSIGLSKLGIPTFLAMSFAISSWPTRFGW</sequence>
<accession>U1RGA0</accession>
<gene>
    <name evidence="1" type="ORF">HMPREF1549_01648</name>
</gene>
<dbReference type="EMBL" id="AWSD01000161">
    <property type="protein sequence ID" value="ERH18683.1"/>
    <property type="molecule type" value="Genomic_DNA"/>
</dbReference>
<name>U1RGA0_9ACTO</name>
<reference evidence="1 2" key="1">
    <citation type="submission" date="2013-06" db="EMBL/GenBank/DDBJ databases">
        <authorList>
            <person name="Weinstock G."/>
            <person name="Sodergren E."/>
            <person name="Lobos E.A."/>
            <person name="Fulton L."/>
            <person name="Fulton R."/>
            <person name="Courtney L."/>
            <person name="Fronick C."/>
            <person name="O'Laughlin M."/>
            <person name="Godfrey J."/>
            <person name="Wilson R.M."/>
            <person name="Miner T."/>
            <person name="Farmer C."/>
            <person name="Delehaunty K."/>
            <person name="Cordes M."/>
            <person name="Minx P."/>
            <person name="Tomlinson C."/>
            <person name="Chen J."/>
            <person name="Wollam A."/>
            <person name="Pepin K.H."/>
            <person name="Bhonagiri V."/>
            <person name="Zhang X."/>
            <person name="Warren W."/>
            <person name="Mitreva M."/>
            <person name="Mardis E.R."/>
            <person name="Wilson R.K."/>
        </authorList>
    </citation>
    <scope>NUCLEOTIDE SEQUENCE [LARGE SCALE GENOMIC DNA]</scope>
    <source>
        <strain evidence="1 2">F0510</strain>
    </source>
</reference>
<comment type="caution">
    <text evidence="1">The sequence shown here is derived from an EMBL/GenBank/DDBJ whole genome shotgun (WGS) entry which is preliminary data.</text>
</comment>
<dbReference type="HOGENOM" id="CLU_2912053_0_0_11"/>
<evidence type="ECO:0000313" key="1">
    <source>
        <dbReference type="EMBL" id="ERH18683.1"/>
    </source>
</evidence>
<protein>
    <submittedName>
        <fullName evidence="1">Uncharacterized protein</fullName>
    </submittedName>
</protein>
<evidence type="ECO:0000313" key="2">
    <source>
        <dbReference type="Proteomes" id="UP000016498"/>
    </source>
</evidence>